<evidence type="ECO:0000259" key="3">
    <source>
        <dbReference type="Pfam" id="PF13800"/>
    </source>
</evidence>
<feature type="domain" description="Sigma factor regulator C-terminal" evidence="2">
    <location>
        <begin position="163"/>
        <end position="328"/>
    </location>
</feature>
<evidence type="ECO:0000256" key="1">
    <source>
        <dbReference type="SAM" id="Phobius"/>
    </source>
</evidence>
<proteinExistence type="predicted"/>
<evidence type="ECO:0000313" key="4">
    <source>
        <dbReference type="EMBL" id="MFD1780341.1"/>
    </source>
</evidence>
<feature type="transmembrane region" description="Helical" evidence="1">
    <location>
        <begin position="24"/>
        <end position="48"/>
    </location>
</feature>
<name>A0ABW4MRX1_9BACI</name>
<dbReference type="Pfam" id="PF13791">
    <property type="entry name" value="Sigma_reg_C"/>
    <property type="match status" value="1"/>
</dbReference>
<sequence>MTEWTKDKEKRVLWKYRFTLTMRIIRVVLILLFLYGIYMVLLSIGYGLTKLDDKNSFHLNLAIEWTQPGIHGEYGRPINAEITPFLSQRMTIPISQTIGKEEQVVGEWNVTKRLLNIFSTKETTYFQSSDNKQFGFILPEDPRTGKKLAGVTNMADQQEWQKLEMVHEGTVANLAFSTSQFYNPKELLMKLEKYDVDVYWMPLYAGELKAFEPSWGQTGGGEHLSVDTLGLSRAVDMDEDYNGWAEWILSSKAIEENQKVMLKNMKNLIDDESKTYRQNVLGLWYLDERYEYLKENEFLVYGAVVTGQVKELLKLKEEQDFRNIQVGEFEYWNWTTE</sequence>
<accession>A0ABW4MRX1</accession>
<comment type="caution">
    <text evidence="4">The sequence shown here is derived from an EMBL/GenBank/DDBJ whole genome shotgun (WGS) entry which is preliminary data.</text>
</comment>
<organism evidence="4 5">
    <name type="scientific">Fredinandcohnia salidurans</name>
    <dbReference type="NCBI Taxonomy" id="2595041"/>
    <lineage>
        <taxon>Bacteria</taxon>
        <taxon>Bacillati</taxon>
        <taxon>Bacillota</taxon>
        <taxon>Bacilli</taxon>
        <taxon>Bacillales</taxon>
        <taxon>Bacillaceae</taxon>
        <taxon>Fredinandcohnia</taxon>
    </lineage>
</organism>
<dbReference type="InterPro" id="IPR025672">
    <property type="entry name" value="Sigma_reg_C_dom"/>
</dbReference>
<dbReference type="RefSeq" id="WP_388039988.1">
    <property type="nucleotide sequence ID" value="NZ_JBHUEK010000025.1"/>
</dbReference>
<evidence type="ECO:0000313" key="5">
    <source>
        <dbReference type="Proteomes" id="UP001597227"/>
    </source>
</evidence>
<evidence type="ECO:0000259" key="2">
    <source>
        <dbReference type="Pfam" id="PF13791"/>
    </source>
</evidence>
<keyword evidence="1" id="KW-0472">Membrane</keyword>
<feature type="domain" description="Sigma factor regulator N-terminal" evidence="3">
    <location>
        <begin position="10"/>
        <end position="103"/>
    </location>
</feature>
<protein>
    <submittedName>
        <fullName evidence="4">Anti sigma factor C-terminal domain-containing protein</fullName>
    </submittedName>
</protein>
<gene>
    <name evidence="4" type="ORF">ACFSFW_16880</name>
</gene>
<dbReference type="EMBL" id="JBHUEK010000025">
    <property type="protein sequence ID" value="MFD1780341.1"/>
    <property type="molecule type" value="Genomic_DNA"/>
</dbReference>
<keyword evidence="5" id="KW-1185">Reference proteome</keyword>
<reference evidence="5" key="1">
    <citation type="journal article" date="2019" name="Int. J. Syst. Evol. Microbiol.">
        <title>The Global Catalogue of Microorganisms (GCM) 10K type strain sequencing project: providing services to taxonomists for standard genome sequencing and annotation.</title>
        <authorList>
            <consortium name="The Broad Institute Genomics Platform"/>
            <consortium name="The Broad Institute Genome Sequencing Center for Infectious Disease"/>
            <person name="Wu L."/>
            <person name="Ma J."/>
        </authorList>
    </citation>
    <scope>NUCLEOTIDE SEQUENCE [LARGE SCALE GENOMIC DNA]</scope>
    <source>
        <strain evidence="5">CCUG 15531</strain>
    </source>
</reference>
<dbReference type="Proteomes" id="UP001597227">
    <property type="component" value="Unassembled WGS sequence"/>
</dbReference>
<dbReference type="InterPro" id="IPR029101">
    <property type="entry name" value="Sigma_reg_N"/>
</dbReference>
<keyword evidence="1" id="KW-0812">Transmembrane</keyword>
<dbReference type="Pfam" id="PF13800">
    <property type="entry name" value="Sigma_reg_N"/>
    <property type="match status" value="1"/>
</dbReference>
<keyword evidence="1" id="KW-1133">Transmembrane helix</keyword>